<reference evidence="1 2" key="1">
    <citation type="journal article" date="2018" name="Sci. Rep.">
        <title>Genomic signatures of local adaptation to the degree of environmental predictability in rotifers.</title>
        <authorList>
            <person name="Franch-Gras L."/>
            <person name="Hahn C."/>
            <person name="Garcia-Roger E.M."/>
            <person name="Carmona M.J."/>
            <person name="Serra M."/>
            <person name="Gomez A."/>
        </authorList>
    </citation>
    <scope>NUCLEOTIDE SEQUENCE [LARGE SCALE GENOMIC DNA]</scope>
    <source>
        <strain evidence="1">HYR1</strain>
    </source>
</reference>
<proteinExistence type="predicted"/>
<accession>A0A3M7PV84</accession>
<comment type="caution">
    <text evidence="1">The sequence shown here is derived from an EMBL/GenBank/DDBJ whole genome shotgun (WGS) entry which is preliminary data.</text>
</comment>
<keyword evidence="2" id="KW-1185">Reference proteome</keyword>
<dbReference type="AlphaFoldDB" id="A0A3M7PV84"/>
<gene>
    <name evidence="1" type="ORF">BpHYR1_020805</name>
</gene>
<sequence length="120" mass="14562">MPQSREFADWSRGRIDALAAKRRFIIFLCLIRDELDLAGNFLVSEEEEECKFSGRLNFRSFLSIRFEFDFFLSLLDKFLRIIAWQFIYMLKFENQLFFANFFIGFDKFSIKEHNKMIKIK</sequence>
<evidence type="ECO:0000313" key="2">
    <source>
        <dbReference type="Proteomes" id="UP000276133"/>
    </source>
</evidence>
<evidence type="ECO:0000313" key="1">
    <source>
        <dbReference type="EMBL" id="RNA02923.1"/>
    </source>
</evidence>
<dbReference type="Proteomes" id="UP000276133">
    <property type="component" value="Unassembled WGS sequence"/>
</dbReference>
<dbReference type="EMBL" id="REGN01008713">
    <property type="protein sequence ID" value="RNA02923.1"/>
    <property type="molecule type" value="Genomic_DNA"/>
</dbReference>
<name>A0A3M7PV84_BRAPC</name>
<protein>
    <submittedName>
        <fullName evidence="1">Uncharacterized protein</fullName>
    </submittedName>
</protein>
<organism evidence="1 2">
    <name type="scientific">Brachionus plicatilis</name>
    <name type="common">Marine rotifer</name>
    <name type="synonym">Brachionus muelleri</name>
    <dbReference type="NCBI Taxonomy" id="10195"/>
    <lineage>
        <taxon>Eukaryota</taxon>
        <taxon>Metazoa</taxon>
        <taxon>Spiralia</taxon>
        <taxon>Gnathifera</taxon>
        <taxon>Rotifera</taxon>
        <taxon>Eurotatoria</taxon>
        <taxon>Monogononta</taxon>
        <taxon>Pseudotrocha</taxon>
        <taxon>Ploima</taxon>
        <taxon>Brachionidae</taxon>
        <taxon>Brachionus</taxon>
    </lineage>
</organism>